<dbReference type="InterPro" id="IPR054120">
    <property type="entry name" value="PBPA_dimer"/>
</dbReference>
<dbReference type="InterPro" id="IPR001460">
    <property type="entry name" value="PCN-bd_Tpept"/>
</dbReference>
<dbReference type="AlphaFoldDB" id="E3J3H1"/>
<evidence type="ECO:0000313" key="5">
    <source>
        <dbReference type="Proteomes" id="UP000002484"/>
    </source>
</evidence>
<feature type="chain" id="PRO_5039133573" evidence="1">
    <location>
        <begin position="24"/>
        <end position="487"/>
    </location>
</feature>
<feature type="domain" description="Penicillin binding protein A dimerisation" evidence="3">
    <location>
        <begin position="62"/>
        <end position="137"/>
    </location>
</feature>
<dbReference type="HOGENOM" id="CLU_009289_1_0_11"/>
<keyword evidence="5" id="KW-1185">Reference proteome</keyword>
<evidence type="ECO:0000313" key="4">
    <source>
        <dbReference type="EMBL" id="ADP78173.1"/>
    </source>
</evidence>
<dbReference type="GO" id="GO:0071555">
    <property type="term" value="P:cell wall organization"/>
    <property type="evidence" value="ECO:0007669"/>
    <property type="project" value="TreeGrafter"/>
</dbReference>
<gene>
    <name evidence="4" type="ordered locus">FraEuI1c_0085</name>
</gene>
<feature type="signal peptide" evidence="1">
    <location>
        <begin position="1"/>
        <end position="23"/>
    </location>
</feature>
<dbReference type="KEGG" id="fri:FraEuI1c_0085"/>
<dbReference type="SUPFAM" id="SSF56601">
    <property type="entry name" value="beta-lactamase/transpeptidase-like"/>
    <property type="match status" value="1"/>
</dbReference>
<proteinExistence type="predicted"/>
<dbReference type="GO" id="GO:0071972">
    <property type="term" value="F:peptidoglycan L,D-transpeptidase activity"/>
    <property type="evidence" value="ECO:0007669"/>
    <property type="project" value="TreeGrafter"/>
</dbReference>
<sequence length="487" mass="51544" precursor="true">MNRPIRKVTIVCAVLFAALLVNANWVQVGDQHSLKQEPTNTREIAARLDRQRGGLLAGPANDRVTMASSTPVDDEFKYLRQYSDGRLYEPITGYFTLYSATGLEHTENLFLNGDDDRLLASRVSALLSGSGRKGGYVLTTIDPKIQQAASAALNGRKGAVVAMDPRTGAILAMVTAPTYDPNDLAGHNPDQVQKNYDALNADTNQPLLNRATQQTYPPGSTFKLITAAAALSTGQYDINSVLPAPDRLKLPQSNTELPNFGGERCGNGQTDTMIHALTISCNTAFASLGMQVGGDKLRAQAQAFGFNTTIDGFELPEAKSVFPSSLDQAQTAQSAIGQFDDRVTPLQMAQVVSAIANHGRMMKPYLVDELEGPDLKQISKTQPKELGQPISSSVADELTTMMKSVVTSGTGTKARISGVSVAGKTGTAEHGTNEPPHAWFVGFAPAENPSIAVAVVVEDGGGESGTGGSVAAPIAQKVMQIALDVQG</sequence>
<name>E3J3H1_PSEI1</name>
<dbReference type="Proteomes" id="UP000002484">
    <property type="component" value="Chromosome"/>
</dbReference>
<dbReference type="Gene3D" id="3.90.1310.10">
    <property type="entry name" value="Penicillin-binding protein 2a (Domain 2)"/>
    <property type="match status" value="1"/>
</dbReference>
<dbReference type="PANTHER" id="PTHR30627:SF24">
    <property type="entry name" value="PENICILLIN-BINDING PROTEIN 4B"/>
    <property type="match status" value="1"/>
</dbReference>
<dbReference type="Gene3D" id="3.40.710.10">
    <property type="entry name" value="DD-peptidase/beta-lactamase superfamily"/>
    <property type="match status" value="1"/>
</dbReference>
<dbReference type="EMBL" id="CP002299">
    <property type="protein sequence ID" value="ADP78173.1"/>
    <property type="molecule type" value="Genomic_DNA"/>
</dbReference>
<dbReference type="OrthoDB" id="9766847at2"/>
<dbReference type="FunCoup" id="E3J3H1">
    <property type="interactions" value="5"/>
</dbReference>
<dbReference type="InterPro" id="IPR050515">
    <property type="entry name" value="Beta-lactam/transpept"/>
</dbReference>
<evidence type="ECO:0000259" key="2">
    <source>
        <dbReference type="Pfam" id="PF00905"/>
    </source>
</evidence>
<dbReference type="Pfam" id="PF00905">
    <property type="entry name" value="Transpeptidase"/>
    <property type="match status" value="1"/>
</dbReference>
<dbReference type="GO" id="GO:0005886">
    <property type="term" value="C:plasma membrane"/>
    <property type="evidence" value="ECO:0007669"/>
    <property type="project" value="TreeGrafter"/>
</dbReference>
<evidence type="ECO:0000259" key="3">
    <source>
        <dbReference type="Pfam" id="PF21922"/>
    </source>
</evidence>
<dbReference type="STRING" id="298654.FraEuI1c_0085"/>
<dbReference type="InterPro" id="IPR012338">
    <property type="entry name" value="Beta-lactam/transpept-like"/>
</dbReference>
<reference evidence="4 5" key="1">
    <citation type="submission" date="2010-10" db="EMBL/GenBank/DDBJ databases">
        <title>Complete sequence of Frankia sp. EuI1c.</title>
        <authorList>
            <consortium name="US DOE Joint Genome Institute"/>
            <person name="Lucas S."/>
            <person name="Copeland A."/>
            <person name="Lapidus A."/>
            <person name="Cheng J.-F."/>
            <person name="Bruce D."/>
            <person name="Goodwin L."/>
            <person name="Pitluck S."/>
            <person name="Chertkov O."/>
            <person name="Detter J.C."/>
            <person name="Han C."/>
            <person name="Tapia R."/>
            <person name="Land M."/>
            <person name="Hauser L."/>
            <person name="Jeffries C."/>
            <person name="Kyrpides N."/>
            <person name="Ivanova N."/>
            <person name="Mikhailova N."/>
            <person name="Beauchemin N."/>
            <person name="Sen A."/>
            <person name="Sur S.A."/>
            <person name="Gtari M."/>
            <person name="Wall L."/>
            <person name="Tisa L."/>
            <person name="Woyke T."/>
        </authorList>
    </citation>
    <scope>NUCLEOTIDE SEQUENCE [LARGE SCALE GENOMIC DNA]</scope>
    <source>
        <strain evidence="5">DSM 45817 / CECT 9037 / EuI1c</strain>
    </source>
</reference>
<keyword evidence="1" id="KW-0732">Signal</keyword>
<dbReference type="Pfam" id="PF21922">
    <property type="entry name" value="PBP_dimer_2"/>
    <property type="match status" value="1"/>
</dbReference>
<dbReference type="RefSeq" id="WP_013421296.1">
    <property type="nucleotide sequence ID" value="NC_014666.1"/>
</dbReference>
<evidence type="ECO:0000256" key="1">
    <source>
        <dbReference type="SAM" id="SignalP"/>
    </source>
</evidence>
<accession>E3J3H1</accession>
<dbReference type="InParanoid" id="E3J3H1"/>
<organism evidence="4 5">
    <name type="scientific">Pseudofrankia inefficax (strain DSM 45817 / CECT 9037 / DDB 130130 / EuI1c)</name>
    <name type="common">Frankia inefficax</name>
    <dbReference type="NCBI Taxonomy" id="298654"/>
    <lineage>
        <taxon>Bacteria</taxon>
        <taxon>Bacillati</taxon>
        <taxon>Actinomycetota</taxon>
        <taxon>Actinomycetes</taxon>
        <taxon>Frankiales</taxon>
        <taxon>Frankiaceae</taxon>
        <taxon>Pseudofrankia</taxon>
    </lineage>
</organism>
<dbReference type="GO" id="GO:0008658">
    <property type="term" value="F:penicillin binding"/>
    <property type="evidence" value="ECO:0007669"/>
    <property type="project" value="InterPro"/>
</dbReference>
<dbReference type="eggNOG" id="COG0768">
    <property type="taxonomic scope" value="Bacteria"/>
</dbReference>
<feature type="domain" description="Penicillin-binding protein transpeptidase" evidence="2">
    <location>
        <begin position="158"/>
        <end position="480"/>
    </location>
</feature>
<protein>
    <submittedName>
        <fullName evidence="4">Penicillin-binding protein transpeptidase</fullName>
    </submittedName>
</protein>
<dbReference type="PANTHER" id="PTHR30627">
    <property type="entry name" value="PEPTIDOGLYCAN D,D-TRANSPEPTIDASE"/>
    <property type="match status" value="1"/>
</dbReference>